<evidence type="ECO:0000256" key="5">
    <source>
        <dbReference type="ARBA" id="ARBA00038359"/>
    </source>
</evidence>
<evidence type="ECO:0000256" key="7">
    <source>
        <dbReference type="SAM" id="Phobius"/>
    </source>
</evidence>
<evidence type="ECO:0000256" key="1">
    <source>
        <dbReference type="ARBA" id="ARBA00004141"/>
    </source>
</evidence>
<comment type="subcellular location">
    <subcellularLocation>
        <location evidence="1">Membrane</location>
        <topology evidence="1">Multi-pass membrane protein</topology>
    </subcellularLocation>
</comment>
<evidence type="ECO:0000313" key="10">
    <source>
        <dbReference type="Proteomes" id="UP001285441"/>
    </source>
</evidence>
<feature type="transmembrane region" description="Helical" evidence="7">
    <location>
        <begin position="36"/>
        <end position="55"/>
    </location>
</feature>
<evidence type="ECO:0000256" key="6">
    <source>
        <dbReference type="SAM" id="MobiDB-lite"/>
    </source>
</evidence>
<dbReference type="GO" id="GO:0016020">
    <property type="term" value="C:membrane"/>
    <property type="evidence" value="ECO:0007669"/>
    <property type="project" value="UniProtKB-SubCell"/>
</dbReference>
<dbReference type="Pfam" id="PF20684">
    <property type="entry name" value="Fung_rhodopsin"/>
    <property type="match status" value="1"/>
</dbReference>
<feature type="transmembrane region" description="Helical" evidence="7">
    <location>
        <begin position="225"/>
        <end position="243"/>
    </location>
</feature>
<dbReference type="PANTHER" id="PTHR33048:SF42">
    <property type="entry name" value="INTEGRAL MEMBRANE PROTEIN"/>
    <property type="match status" value="1"/>
</dbReference>
<dbReference type="InterPro" id="IPR052337">
    <property type="entry name" value="SAT4-like"/>
</dbReference>
<name>A0AAE0NS34_9PEZI</name>
<dbReference type="InterPro" id="IPR049326">
    <property type="entry name" value="Rhodopsin_dom_fungi"/>
</dbReference>
<keyword evidence="4 7" id="KW-0472">Membrane</keyword>
<evidence type="ECO:0000259" key="8">
    <source>
        <dbReference type="Pfam" id="PF20684"/>
    </source>
</evidence>
<evidence type="ECO:0000256" key="4">
    <source>
        <dbReference type="ARBA" id="ARBA00023136"/>
    </source>
</evidence>
<feature type="transmembrane region" description="Helical" evidence="7">
    <location>
        <begin position="142"/>
        <end position="165"/>
    </location>
</feature>
<feature type="domain" description="Rhodopsin" evidence="8">
    <location>
        <begin position="51"/>
        <end position="287"/>
    </location>
</feature>
<keyword evidence="3 7" id="KW-1133">Transmembrane helix</keyword>
<proteinExistence type="inferred from homology"/>
<evidence type="ECO:0000256" key="3">
    <source>
        <dbReference type="ARBA" id="ARBA00022989"/>
    </source>
</evidence>
<feature type="region of interest" description="Disordered" evidence="6">
    <location>
        <begin position="297"/>
        <end position="316"/>
    </location>
</feature>
<comment type="similarity">
    <text evidence="5">Belongs to the SAT4 family.</text>
</comment>
<keyword evidence="2 7" id="KW-0812">Transmembrane</keyword>
<sequence length="390" mass="42434">MDGPPPAGLAGLPPLPGAGVDPALLSHGNSGTEANIVAWTLLVFAAGFLSLRVYCKYIGHRGLWWDDYILILSWVTHLVDCSLLSVMVSRGFGLHPWDTTSGPWTDTILKMSRATITITAASWSKTAFAITLLRLGKGWVRWVIWFIIVSLNLIMGLNAMISWVGCIPVQKSWNMMGVEGKCLDLSVIVNIGYVSGGYSAACDFVLALLPWAIIWKLQMKRREKAGVGVAMSMGFVAGIMASIKTAKLNNLASGDSYDAALLTIWDSAEIAVTIMAASIPSMRVLFRDIKSSSKRYYNGEGEQQTGSGGTHSGKPKFEHHNVVVKSEPKDDDDSDRGILGVGSGKIYRTDDTDVESRSVTDAEGFEMHETTGGRKRRTCIDPGMPRKQMK</sequence>
<feature type="region of interest" description="Disordered" evidence="6">
    <location>
        <begin position="325"/>
        <end position="390"/>
    </location>
</feature>
<dbReference type="AlphaFoldDB" id="A0AAE0NS34"/>
<accession>A0AAE0NS34</accession>
<feature type="transmembrane region" description="Helical" evidence="7">
    <location>
        <begin position="67"/>
        <end position="88"/>
    </location>
</feature>
<evidence type="ECO:0000313" key="9">
    <source>
        <dbReference type="EMBL" id="KAK3386666.1"/>
    </source>
</evidence>
<evidence type="ECO:0000256" key="2">
    <source>
        <dbReference type="ARBA" id="ARBA00022692"/>
    </source>
</evidence>
<dbReference type="PANTHER" id="PTHR33048">
    <property type="entry name" value="PTH11-LIKE INTEGRAL MEMBRANE PROTEIN (AFU_ORTHOLOGUE AFUA_5G11245)"/>
    <property type="match status" value="1"/>
</dbReference>
<feature type="transmembrane region" description="Helical" evidence="7">
    <location>
        <begin position="185"/>
        <end position="213"/>
    </location>
</feature>
<keyword evidence="10" id="KW-1185">Reference proteome</keyword>
<reference evidence="9" key="2">
    <citation type="submission" date="2023-06" db="EMBL/GenBank/DDBJ databases">
        <authorList>
            <consortium name="Lawrence Berkeley National Laboratory"/>
            <person name="Haridas S."/>
            <person name="Hensen N."/>
            <person name="Bonometti L."/>
            <person name="Westerberg I."/>
            <person name="Brannstrom I.O."/>
            <person name="Guillou S."/>
            <person name="Cros-Aarteil S."/>
            <person name="Calhoun S."/>
            <person name="Kuo A."/>
            <person name="Mondo S."/>
            <person name="Pangilinan J."/>
            <person name="Riley R."/>
            <person name="LaButti K."/>
            <person name="Andreopoulos B."/>
            <person name="Lipzen A."/>
            <person name="Chen C."/>
            <person name="Yanf M."/>
            <person name="Daum C."/>
            <person name="Ng V."/>
            <person name="Clum A."/>
            <person name="Steindorff A."/>
            <person name="Ohm R."/>
            <person name="Martin F."/>
            <person name="Silar P."/>
            <person name="Natvig D."/>
            <person name="Lalanne C."/>
            <person name="Gautier V."/>
            <person name="Ament-velasquez S.L."/>
            <person name="Kruys A."/>
            <person name="Hutchinson M.I."/>
            <person name="Powell A.J."/>
            <person name="Barry K."/>
            <person name="Miller A.N."/>
            <person name="Grigoriev I.V."/>
            <person name="Debuchy R."/>
            <person name="Gladieux P."/>
            <person name="Thoren M.H."/>
            <person name="Johannesson H."/>
        </authorList>
    </citation>
    <scope>NUCLEOTIDE SEQUENCE</scope>
    <source>
        <strain evidence="9">CBS 232.78</strain>
    </source>
</reference>
<protein>
    <recommendedName>
        <fullName evidence="8">Rhodopsin domain-containing protein</fullName>
    </recommendedName>
</protein>
<dbReference type="Proteomes" id="UP001285441">
    <property type="component" value="Unassembled WGS sequence"/>
</dbReference>
<feature type="transmembrane region" description="Helical" evidence="7">
    <location>
        <begin position="263"/>
        <end position="286"/>
    </location>
</feature>
<reference evidence="9" key="1">
    <citation type="journal article" date="2023" name="Mol. Phylogenet. Evol.">
        <title>Genome-scale phylogeny and comparative genomics of the fungal order Sordariales.</title>
        <authorList>
            <person name="Hensen N."/>
            <person name="Bonometti L."/>
            <person name="Westerberg I."/>
            <person name="Brannstrom I.O."/>
            <person name="Guillou S."/>
            <person name="Cros-Aarteil S."/>
            <person name="Calhoun S."/>
            <person name="Haridas S."/>
            <person name="Kuo A."/>
            <person name="Mondo S."/>
            <person name="Pangilinan J."/>
            <person name="Riley R."/>
            <person name="LaButti K."/>
            <person name="Andreopoulos B."/>
            <person name="Lipzen A."/>
            <person name="Chen C."/>
            <person name="Yan M."/>
            <person name="Daum C."/>
            <person name="Ng V."/>
            <person name="Clum A."/>
            <person name="Steindorff A."/>
            <person name="Ohm R.A."/>
            <person name="Martin F."/>
            <person name="Silar P."/>
            <person name="Natvig D.O."/>
            <person name="Lalanne C."/>
            <person name="Gautier V."/>
            <person name="Ament-Velasquez S.L."/>
            <person name="Kruys A."/>
            <person name="Hutchinson M.I."/>
            <person name="Powell A.J."/>
            <person name="Barry K."/>
            <person name="Miller A.N."/>
            <person name="Grigoriev I.V."/>
            <person name="Debuchy R."/>
            <person name="Gladieux P."/>
            <person name="Hiltunen Thoren M."/>
            <person name="Johannesson H."/>
        </authorList>
    </citation>
    <scope>NUCLEOTIDE SEQUENCE</scope>
    <source>
        <strain evidence="9">CBS 232.78</strain>
    </source>
</reference>
<comment type="caution">
    <text evidence="9">The sequence shown here is derived from an EMBL/GenBank/DDBJ whole genome shotgun (WGS) entry which is preliminary data.</text>
</comment>
<feature type="compositionally biased region" description="Basic and acidic residues" evidence="6">
    <location>
        <begin position="347"/>
        <end position="372"/>
    </location>
</feature>
<feature type="transmembrane region" description="Helical" evidence="7">
    <location>
        <begin position="114"/>
        <end position="135"/>
    </location>
</feature>
<gene>
    <name evidence="9" type="ORF">B0H63DRAFT_139492</name>
</gene>
<organism evidence="9 10">
    <name type="scientific">Podospora didyma</name>
    <dbReference type="NCBI Taxonomy" id="330526"/>
    <lineage>
        <taxon>Eukaryota</taxon>
        <taxon>Fungi</taxon>
        <taxon>Dikarya</taxon>
        <taxon>Ascomycota</taxon>
        <taxon>Pezizomycotina</taxon>
        <taxon>Sordariomycetes</taxon>
        <taxon>Sordariomycetidae</taxon>
        <taxon>Sordariales</taxon>
        <taxon>Podosporaceae</taxon>
        <taxon>Podospora</taxon>
    </lineage>
</organism>
<dbReference type="EMBL" id="JAULSW010000003">
    <property type="protein sequence ID" value="KAK3386666.1"/>
    <property type="molecule type" value="Genomic_DNA"/>
</dbReference>